<comment type="caution">
    <text evidence="4">The sequence shown here is derived from an EMBL/GenBank/DDBJ whole genome shotgun (WGS) entry which is preliminary data.</text>
</comment>
<dbReference type="OrthoDB" id="1637570at2759"/>
<dbReference type="Proteomes" id="UP000327013">
    <property type="component" value="Unassembled WGS sequence"/>
</dbReference>
<dbReference type="GO" id="GO:0008270">
    <property type="term" value="F:zinc ion binding"/>
    <property type="evidence" value="ECO:0007669"/>
    <property type="project" value="UniProtKB-KW"/>
</dbReference>
<feature type="domain" description="C2H2-type" evidence="3">
    <location>
        <begin position="34"/>
        <end position="61"/>
    </location>
</feature>
<dbReference type="PROSITE" id="PS50157">
    <property type="entry name" value="ZINC_FINGER_C2H2_2"/>
    <property type="match status" value="1"/>
</dbReference>
<name>A0A5N6L1V8_9ROSI</name>
<reference evidence="4 5" key="1">
    <citation type="submission" date="2019-06" db="EMBL/GenBank/DDBJ databases">
        <title>A chromosomal-level reference genome of Carpinus fangiana (Coryloideae, Betulaceae).</title>
        <authorList>
            <person name="Yang X."/>
            <person name="Wang Z."/>
            <person name="Zhang L."/>
            <person name="Hao G."/>
            <person name="Liu J."/>
            <person name="Yang Y."/>
        </authorList>
    </citation>
    <scope>NUCLEOTIDE SEQUENCE [LARGE SCALE GENOMIC DNA]</scope>
    <source>
        <strain evidence="4">Cfa_2016G</strain>
        <tissue evidence="4">Leaf</tissue>
    </source>
</reference>
<dbReference type="PROSITE" id="PS00028">
    <property type="entry name" value="ZINC_FINGER_C2H2_1"/>
    <property type="match status" value="1"/>
</dbReference>
<evidence type="ECO:0000313" key="4">
    <source>
        <dbReference type="EMBL" id="KAB8495643.1"/>
    </source>
</evidence>
<evidence type="ECO:0000313" key="5">
    <source>
        <dbReference type="Proteomes" id="UP000327013"/>
    </source>
</evidence>
<evidence type="ECO:0000256" key="2">
    <source>
        <dbReference type="SAM" id="MobiDB-lite"/>
    </source>
</evidence>
<keyword evidence="1" id="KW-0862">Zinc</keyword>
<proteinExistence type="predicted"/>
<protein>
    <recommendedName>
        <fullName evidence="3">C2H2-type domain-containing protein</fullName>
    </recommendedName>
</protein>
<dbReference type="InterPro" id="IPR013087">
    <property type="entry name" value="Znf_C2H2_type"/>
</dbReference>
<keyword evidence="5" id="KW-1185">Reference proteome</keyword>
<gene>
    <name evidence="4" type="ORF">FH972_025385</name>
</gene>
<keyword evidence="1" id="KW-0479">Metal-binding</keyword>
<evidence type="ECO:0000256" key="1">
    <source>
        <dbReference type="PROSITE-ProRule" id="PRU00042"/>
    </source>
</evidence>
<sequence>MAEHGWNLRHRINMQHGSTNHIARQEPFQSPTQIACRLCDQVFMSTQALINHIESHMAEEESTAASRSRQHRATTTRLPSQRDLLFNCSQPNFATHPENRLPLVQRPSQPSERHPFLCVHRSFAPPPPPTLLPQVSPMARFSSHAPQLILSSPQGQRRVLAPEEPLGDCTKPYLDQLEHPIMVVVQAADRNDENSGIFGLNKLDLALKL</sequence>
<keyword evidence="1" id="KW-0863">Zinc-finger</keyword>
<accession>A0A5N6L1V8</accession>
<dbReference type="EMBL" id="VIBQ01000049">
    <property type="protein sequence ID" value="KAB8495643.1"/>
    <property type="molecule type" value="Genomic_DNA"/>
</dbReference>
<evidence type="ECO:0000259" key="3">
    <source>
        <dbReference type="PROSITE" id="PS50157"/>
    </source>
</evidence>
<dbReference type="AlphaFoldDB" id="A0A5N6L1V8"/>
<feature type="region of interest" description="Disordered" evidence="2">
    <location>
        <begin position="57"/>
        <end position="77"/>
    </location>
</feature>
<organism evidence="4 5">
    <name type="scientific">Carpinus fangiana</name>
    <dbReference type="NCBI Taxonomy" id="176857"/>
    <lineage>
        <taxon>Eukaryota</taxon>
        <taxon>Viridiplantae</taxon>
        <taxon>Streptophyta</taxon>
        <taxon>Embryophyta</taxon>
        <taxon>Tracheophyta</taxon>
        <taxon>Spermatophyta</taxon>
        <taxon>Magnoliopsida</taxon>
        <taxon>eudicotyledons</taxon>
        <taxon>Gunneridae</taxon>
        <taxon>Pentapetalae</taxon>
        <taxon>rosids</taxon>
        <taxon>fabids</taxon>
        <taxon>Fagales</taxon>
        <taxon>Betulaceae</taxon>
        <taxon>Carpinus</taxon>
    </lineage>
</organism>